<evidence type="ECO:0000313" key="11">
    <source>
        <dbReference type="Proteomes" id="UP000656042"/>
    </source>
</evidence>
<feature type="transmembrane region" description="Helical" evidence="7">
    <location>
        <begin position="759"/>
        <end position="781"/>
    </location>
</feature>
<evidence type="ECO:0000256" key="6">
    <source>
        <dbReference type="ARBA" id="ARBA00038076"/>
    </source>
</evidence>
<sequence>MLRAALRELLAHKGRMAMTIIAIALGAAALVASWVVSESISHTLVSVDTRTDVGVSVQSLHQDAALTPADRDRLAALPGVRRATGVILGRAGVVSPDGKLASAATSMDLAGTNADDTGRMVTVAGRAPSAAGEVAINADVARRNDLAVGMPVRVLVADGRSEAATVVGTFDYRTLGSPSTTDWGSDTVPTVAFDAQSAPGLLGDRFSRIELATAPGTDLKRLRDAAERVVGGVSYRISTGPELARDARERATSDIWDLRFTLLPFAVLAMLVGMTVISNTFTILVTQRIRQFALLRAVGASRRQVRRTVLAEAVVLGLAGGTVGVLLGVALGPGVIAITRPADDIDYTVPPLAVLLGYLAGVLITVVAAYGSARRASAVSPMAALRSDATVPRDIRTRNVLLGVGALLVSAALVFATRNPNAGTASRIVAIGGAVLGGLGVLLLTPTIAGAVLGTVMRLMRQGGRPALRFGVRNAARDPRRTASTASAITVGLALICAFASLSASLSTLIGSTTRATVPTTTTVLQPGGGNAATLDPADLTTARHLPGVSAAAASRDMLVDVDYPGGTTKRRASAIEPEALNGLLTPHITGGSGDLRKGFVIAQNQADMLGLGVGDPVTLQITPQTSVRSRVAGVYEATELQSSIYFDVSLAPTSLRESVSVIYLTGPDPAAVRARAEAAFRDRPDVTVTDQQGLVAQGVEAQRLAFVVMYAMFAVALIIALFGVVNTLALSVSERGREIGMARAVGASRSLIRRSIRVESLVISLLGALLGVLVGVAVGTVMQHAMLGQRLSAVTIPLDLIGAGLAAIVLAAMLAAAWPARRAASTAALSAIAE</sequence>
<feature type="transmembrane region" description="Helical" evidence="7">
    <location>
        <begin position="309"/>
        <end position="332"/>
    </location>
</feature>
<evidence type="ECO:0000256" key="5">
    <source>
        <dbReference type="ARBA" id="ARBA00023136"/>
    </source>
</evidence>
<proteinExistence type="inferred from homology"/>
<dbReference type="Pfam" id="PF02687">
    <property type="entry name" value="FtsX"/>
    <property type="match status" value="2"/>
</dbReference>
<dbReference type="PANTHER" id="PTHR30572">
    <property type="entry name" value="MEMBRANE COMPONENT OF TRANSPORTER-RELATED"/>
    <property type="match status" value="1"/>
</dbReference>
<evidence type="ECO:0000256" key="7">
    <source>
        <dbReference type="SAM" id="Phobius"/>
    </source>
</evidence>
<dbReference type="Pfam" id="PF12704">
    <property type="entry name" value="MacB_PCD"/>
    <property type="match status" value="2"/>
</dbReference>
<dbReference type="InterPro" id="IPR050250">
    <property type="entry name" value="Macrolide_Exporter_MacB"/>
</dbReference>
<accession>A0A8J3FMG2</accession>
<feature type="domain" description="MacB-like periplasmic core" evidence="9">
    <location>
        <begin position="482"/>
        <end position="679"/>
    </location>
</feature>
<reference evidence="10" key="1">
    <citation type="journal article" date="2014" name="Int. J. Syst. Evol. Microbiol.">
        <title>Complete genome sequence of Corynebacterium casei LMG S-19264T (=DSM 44701T), isolated from a smear-ripened cheese.</title>
        <authorList>
            <consortium name="US DOE Joint Genome Institute (JGI-PGF)"/>
            <person name="Walter F."/>
            <person name="Albersmeier A."/>
            <person name="Kalinowski J."/>
            <person name="Ruckert C."/>
        </authorList>
    </citation>
    <scope>NUCLEOTIDE SEQUENCE</scope>
    <source>
        <strain evidence="10">CGMCC 4.7299</strain>
    </source>
</reference>
<dbReference type="GO" id="GO:0022857">
    <property type="term" value="F:transmembrane transporter activity"/>
    <property type="evidence" value="ECO:0007669"/>
    <property type="project" value="TreeGrafter"/>
</dbReference>
<comment type="subcellular location">
    <subcellularLocation>
        <location evidence="1">Cell membrane</location>
        <topology evidence="1">Multi-pass membrane protein</topology>
    </subcellularLocation>
</comment>
<keyword evidence="4 7" id="KW-1133">Transmembrane helix</keyword>
<evidence type="ECO:0000256" key="4">
    <source>
        <dbReference type="ARBA" id="ARBA00022989"/>
    </source>
</evidence>
<feature type="domain" description="MacB-like periplasmic core" evidence="9">
    <location>
        <begin position="17"/>
        <end position="228"/>
    </location>
</feature>
<keyword evidence="5 7" id="KW-0472">Membrane</keyword>
<feature type="transmembrane region" description="Helical" evidence="7">
    <location>
        <begin position="486"/>
        <end position="510"/>
    </location>
</feature>
<evidence type="ECO:0000313" key="10">
    <source>
        <dbReference type="EMBL" id="GGK73035.1"/>
    </source>
</evidence>
<feature type="transmembrane region" description="Helical" evidence="7">
    <location>
        <begin position="262"/>
        <end position="286"/>
    </location>
</feature>
<dbReference type="EMBL" id="BMMX01000001">
    <property type="protein sequence ID" value="GGK73035.1"/>
    <property type="molecule type" value="Genomic_DNA"/>
</dbReference>
<keyword evidence="2" id="KW-1003">Cell membrane</keyword>
<evidence type="ECO:0000256" key="2">
    <source>
        <dbReference type="ARBA" id="ARBA00022475"/>
    </source>
</evidence>
<feature type="transmembrane region" description="Helical" evidence="7">
    <location>
        <begin position="428"/>
        <end position="456"/>
    </location>
</feature>
<dbReference type="InterPro" id="IPR003838">
    <property type="entry name" value="ABC3_permease_C"/>
</dbReference>
<evidence type="ECO:0000259" key="9">
    <source>
        <dbReference type="Pfam" id="PF12704"/>
    </source>
</evidence>
<keyword evidence="3 7" id="KW-0812">Transmembrane</keyword>
<keyword evidence="11" id="KW-1185">Reference proteome</keyword>
<organism evidence="10 11">
    <name type="scientific">Mangrovihabitans endophyticus</name>
    <dbReference type="NCBI Taxonomy" id="1751298"/>
    <lineage>
        <taxon>Bacteria</taxon>
        <taxon>Bacillati</taxon>
        <taxon>Actinomycetota</taxon>
        <taxon>Actinomycetes</taxon>
        <taxon>Micromonosporales</taxon>
        <taxon>Micromonosporaceae</taxon>
        <taxon>Mangrovihabitans</taxon>
    </lineage>
</organism>
<feature type="domain" description="ABC3 transporter permease C-terminal" evidence="8">
    <location>
        <begin position="265"/>
        <end position="380"/>
    </location>
</feature>
<feature type="transmembrane region" description="Helical" evidence="7">
    <location>
        <begin position="801"/>
        <end position="821"/>
    </location>
</feature>
<name>A0A8J3FMG2_9ACTN</name>
<dbReference type="PANTHER" id="PTHR30572:SF4">
    <property type="entry name" value="ABC TRANSPORTER PERMEASE YTRF"/>
    <property type="match status" value="1"/>
</dbReference>
<reference evidence="10" key="2">
    <citation type="submission" date="2020-09" db="EMBL/GenBank/DDBJ databases">
        <authorList>
            <person name="Sun Q."/>
            <person name="Zhou Y."/>
        </authorList>
    </citation>
    <scope>NUCLEOTIDE SEQUENCE</scope>
    <source>
        <strain evidence="10">CGMCC 4.7299</strain>
    </source>
</reference>
<feature type="domain" description="ABC3 transporter permease C-terminal" evidence="8">
    <location>
        <begin position="712"/>
        <end position="827"/>
    </location>
</feature>
<feature type="transmembrane region" description="Helical" evidence="7">
    <location>
        <begin position="352"/>
        <end position="373"/>
    </location>
</feature>
<evidence type="ECO:0000256" key="3">
    <source>
        <dbReference type="ARBA" id="ARBA00022692"/>
    </source>
</evidence>
<dbReference type="Proteomes" id="UP000656042">
    <property type="component" value="Unassembled WGS sequence"/>
</dbReference>
<evidence type="ECO:0000259" key="8">
    <source>
        <dbReference type="Pfam" id="PF02687"/>
    </source>
</evidence>
<evidence type="ECO:0000256" key="1">
    <source>
        <dbReference type="ARBA" id="ARBA00004651"/>
    </source>
</evidence>
<dbReference type="GO" id="GO:0005886">
    <property type="term" value="C:plasma membrane"/>
    <property type="evidence" value="ECO:0007669"/>
    <property type="project" value="UniProtKB-SubCell"/>
</dbReference>
<feature type="transmembrane region" description="Helical" evidence="7">
    <location>
        <begin position="400"/>
        <end position="416"/>
    </location>
</feature>
<comment type="similarity">
    <text evidence="6">Belongs to the ABC-4 integral membrane protein family.</text>
</comment>
<dbReference type="InterPro" id="IPR025857">
    <property type="entry name" value="MacB_PCD"/>
</dbReference>
<feature type="transmembrane region" description="Helical" evidence="7">
    <location>
        <begin position="705"/>
        <end position="730"/>
    </location>
</feature>
<dbReference type="AlphaFoldDB" id="A0A8J3FMG2"/>
<gene>
    <name evidence="10" type="ORF">GCM10012284_03700</name>
</gene>
<protein>
    <submittedName>
        <fullName evidence="10">ABC transporter</fullName>
    </submittedName>
</protein>
<comment type="caution">
    <text evidence="10">The sequence shown here is derived from an EMBL/GenBank/DDBJ whole genome shotgun (WGS) entry which is preliminary data.</text>
</comment>